<dbReference type="Gene3D" id="3.30.70.970">
    <property type="entry name" value="RraB-like"/>
    <property type="match status" value="1"/>
</dbReference>
<evidence type="ECO:0000313" key="2">
    <source>
        <dbReference type="EMBL" id="RWR44930.1"/>
    </source>
</evidence>
<name>A0A443L6W3_9RHOB</name>
<protein>
    <submittedName>
        <fullName evidence="2">Ribonuclease E inhibitor RraB</fullName>
    </submittedName>
</protein>
<dbReference type="Proteomes" id="UP000286594">
    <property type="component" value="Unassembled WGS sequence"/>
</dbReference>
<comment type="caution">
    <text evidence="2">The sequence shown here is derived from an EMBL/GenBank/DDBJ whole genome shotgun (WGS) entry which is preliminary data.</text>
</comment>
<gene>
    <name evidence="2" type="ORF">EOW65_17445</name>
</gene>
<keyword evidence="3" id="KW-1185">Reference proteome</keyword>
<evidence type="ECO:0000313" key="3">
    <source>
        <dbReference type="Proteomes" id="UP000286594"/>
    </source>
</evidence>
<sequence>MEPDRAMKETAMDMKQQKAETLRTFREIAAMEPLPERGRVAFQFVAEDPRADWDGFGEAVEDLGYEAEGFEAVEDDEEDCLEIITPEMALTAEGLWAEEEKLTLLAAVYGFIPDGWGFVGA</sequence>
<dbReference type="OrthoDB" id="7630283at2"/>
<dbReference type="Pfam" id="PF06877">
    <property type="entry name" value="RraB"/>
    <property type="match status" value="1"/>
</dbReference>
<evidence type="ECO:0000259" key="1">
    <source>
        <dbReference type="Pfam" id="PF06877"/>
    </source>
</evidence>
<dbReference type="SUPFAM" id="SSF89946">
    <property type="entry name" value="Hypothetical protein VC0424"/>
    <property type="match status" value="1"/>
</dbReference>
<organism evidence="2 3">
    <name type="scientific">Paenirhodobacter ferrireducens</name>
    <dbReference type="NCBI Taxonomy" id="1215032"/>
    <lineage>
        <taxon>Bacteria</taxon>
        <taxon>Pseudomonadati</taxon>
        <taxon>Pseudomonadota</taxon>
        <taxon>Alphaproteobacteria</taxon>
        <taxon>Rhodobacterales</taxon>
        <taxon>Rhodobacter group</taxon>
        <taxon>Paenirhodobacter</taxon>
    </lineage>
</organism>
<dbReference type="AlphaFoldDB" id="A0A443L6W3"/>
<dbReference type="InterPro" id="IPR036701">
    <property type="entry name" value="RraB-like_sf"/>
</dbReference>
<dbReference type="EMBL" id="SAVB01000027">
    <property type="protein sequence ID" value="RWR44930.1"/>
    <property type="molecule type" value="Genomic_DNA"/>
</dbReference>
<feature type="domain" description="Regulator of ribonuclease activity B" evidence="1">
    <location>
        <begin position="39"/>
        <end position="117"/>
    </location>
</feature>
<proteinExistence type="predicted"/>
<dbReference type="InterPro" id="IPR009671">
    <property type="entry name" value="RraB_dom"/>
</dbReference>
<reference evidence="2 3" key="1">
    <citation type="submission" date="2019-01" db="EMBL/GenBank/DDBJ databases">
        <title>Sinorhodobacter populi sp. nov. isolated from the symptomatic bark tissue of Populus euramericana canker.</title>
        <authorList>
            <person name="Xu G."/>
        </authorList>
    </citation>
    <scope>NUCLEOTIDE SEQUENCE [LARGE SCALE GENOMIC DNA]</scope>
    <source>
        <strain evidence="2 3">CCTCC AB2012026</strain>
    </source>
</reference>
<accession>A0A443L6W3</accession>